<dbReference type="EMBL" id="BARV01004518">
    <property type="protein sequence ID" value="GAI18218.1"/>
    <property type="molecule type" value="Genomic_DNA"/>
</dbReference>
<gene>
    <name evidence="1" type="ORF">S06H3_09978</name>
</gene>
<organism evidence="1">
    <name type="scientific">marine sediment metagenome</name>
    <dbReference type="NCBI Taxonomy" id="412755"/>
    <lineage>
        <taxon>unclassified sequences</taxon>
        <taxon>metagenomes</taxon>
        <taxon>ecological metagenomes</taxon>
    </lineage>
</organism>
<accession>X1LGH3</accession>
<comment type="caution">
    <text evidence="1">The sequence shown here is derived from an EMBL/GenBank/DDBJ whole genome shotgun (WGS) entry which is preliminary data.</text>
</comment>
<dbReference type="AlphaFoldDB" id="X1LGH3"/>
<proteinExistence type="predicted"/>
<reference evidence="1" key="1">
    <citation type="journal article" date="2014" name="Front. Microbiol.">
        <title>High frequency of phylogenetically diverse reductive dehalogenase-homologous genes in deep subseafloor sedimentary metagenomes.</title>
        <authorList>
            <person name="Kawai M."/>
            <person name="Futagami T."/>
            <person name="Toyoda A."/>
            <person name="Takaki Y."/>
            <person name="Nishi S."/>
            <person name="Hori S."/>
            <person name="Arai W."/>
            <person name="Tsubouchi T."/>
            <person name="Morono Y."/>
            <person name="Uchiyama I."/>
            <person name="Ito T."/>
            <person name="Fujiyama A."/>
            <person name="Inagaki F."/>
            <person name="Takami H."/>
        </authorList>
    </citation>
    <scope>NUCLEOTIDE SEQUENCE</scope>
    <source>
        <strain evidence="1">Expedition CK06-06</strain>
    </source>
</reference>
<evidence type="ECO:0000313" key="1">
    <source>
        <dbReference type="EMBL" id="GAI18218.1"/>
    </source>
</evidence>
<name>X1LGH3_9ZZZZ</name>
<sequence>EFGKKAKETKRSRLEIAEEMLKEVENGGVV</sequence>
<feature type="non-terminal residue" evidence="1">
    <location>
        <position position="1"/>
    </location>
</feature>
<protein>
    <submittedName>
        <fullName evidence="1">Uncharacterized protein</fullName>
    </submittedName>
</protein>